<evidence type="ECO:0000313" key="4">
    <source>
        <dbReference type="EMBL" id="CEA13706.1"/>
    </source>
</evidence>
<dbReference type="PROSITE" id="PS51127">
    <property type="entry name" value="BIG1"/>
    <property type="match status" value="1"/>
</dbReference>
<dbReference type="Pfam" id="PF01345">
    <property type="entry name" value="DUF11"/>
    <property type="match status" value="1"/>
</dbReference>
<dbReference type="SMART" id="SM00634">
    <property type="entry name" value="BID_1"/>
    <property type="match status" value="2"/>
</dbReference>
<dbReference type="SUPFAM" id="SSF51126">
    <property type="entry name" value="Pectin lyase-like"/>
    <property type="match status" value="1"/>
</dbReference>
<accession>A0A090JW16</accession>
<dbReference type="Gene3D" id="2.60.40.10">
    <property type="entry name" value="Immunoglobulins"/>
    <property type="match status" value="2"/>
</dbReference>
<dbReference type="Gene3D" id="2.60.40.1170">
    <property type="entry name" value="Mu homology domain, subdomain B"/>
    <property type="match status" value="1"/>
</dbReference>
<proteinExistence type="inferred from homology"/>
<dbReference type="InterPro" id="IPR047589">
    <property type="entry name" value="DUF11_rpt"/>
</dbReference>
<dbReference type="Gene3D" id="2.160.20.10">
    <property type="entry name" value="Single-stranded right-handed beta-helix, Pectin lyase-like"/>
    <property type="match status" value="1"/>
</dbReference>
<dbReference type="InterPro" id="IPR036168">
    <property type="entry name" value="AP2_Mu_C_sf"/>
</dbReference>
<dbReference type="EMBL" id="LN515531">
    <property type="protein sequence ID" value="CEA13706.1"/>
    <property type="molecule type" value="Genomic_DNA"/>
</dbReference>
<keyword evidence="2" id="KW-0812">Transmembrane</keyword>
<evidence type="ECO:0000259" key="3">
    <source>
        <dbReference type="PROSITE" id="PS51127"/>
    </source>
</evidence>
<comment type="similarity">
    <text evidence="1">Belongs to the intimin/invasin family.</text>
</comment>
<dbReference type="InterPro" id="IPR011050">
    <property type="entry name" value="Pectin_lyase_fold/virulence"/>
</dbReference>
<dbReference type="InterPro" id="IPR001434">
    <property type="entry name" value="OmcB-like_DUF11"/>
</dbReference>
<dbReference type="InterPro" id="IPR039448">
    <property type="entry name" value="Beta_helix"/>
</dbReference>
<keyword evidence="2" id="KW-1133">Transmembrane helix</keyword>
<dbReference type="InterPro" id="IPR012334">
    <property type="entry name" value="Pectin_lyas_fold"/>
</dbReference>
<keyword evidence="2" id="KW-0472">Membrane</keyword>
<dbReference type="NCBIfam" id="TIGR01451">
    <property type="entry name" value="B_ant_repeat"/>
    <property type="match status" value="1"/>
</dbReference>
<organism evidence="4">
    <name type="scientific">Methanobacterium formicicum</name>
    <dbReference type="NCBI Taxonomy" id="2162"/>
    <lineage>
        <taxon>Archaea</taxon>
        <taxon>Methanobacteriati</taxon>
        <taxon>Methanobacteriota</taxon>
        <taxon>Methanomada group</taxon>
        <taxon>Methanobacteria</taxon>
        <taxon>Methanobacteriales</taxon>
        <taxon>Methanobacteriaceae</taxon>
        <taxon>Methanobacterium</taxon>
    </lineage>
</organism>
<dbReference type="InterPro" id="IPR003344">
    <property type="entry name" value="Big_1_dom"/>
</dbReference>
<protein>
    <recommendedName>
        <fullName evidence="3">Big-1 domain-containing protein</fullName>
    </recommendedName>
</protein>
<dbReference type="InterPro" id="IPR013783">
    <property type="entry name" value="Ig-like_fold"/>
</dbReference>
<dbReference type="PATRIC" id="fig|2162.9.peg.1403"/>
<gene>
    <name evidence="4" type="ORF">DSM1535_1372</name>
</gene>
<feature type="transmembrane region" description="Helical" evidence="2">
    <location>
        <begin position="934"/>
        <end position="953"/>
    </location>
</feature>
<dbReference type="Pfam" id="PF16640">
    <property type="entry name" value="Big_3_5"/>
    <property type="match status" value="2"/>
</dbReference>
<dbReference type="SUPFAM" id="SSF49447">
    <property type="entry name" value="Second domain of Mu2 adaptin subunit (ap50) of ap2 adaptor"/>
    <property type="match status" value="1"/>
</dbReference>
<dbReference type="InterPro" id="IPR006626">
    <property type="entry name" value="PbH1"/>
</dbReference>
<dbReference type="KEGG" id="mfi:DSM1535_1372"/>
<dbReference type="InterPro" id="IPR008964">
    <property type="entry name" value="Invasin/intimin_cell_adhesion"/>
</dbReference>
<sequence>MNLYLSSIKEVKKNVNKKRTELNRPKFTKKYTLPFILITLAVILSLCLGTVSAADWTVGPGGTYNYTSIQDAIDNESTISGDTISVYDNGGTPYTYNENIVVNKANLTVQSTGQVTVSGSSIPANPVFTVNNQGAYANIIGFILSGATNSAGVLVTGTNDVTLTNLTINNCQQGVMMTGTNTNITVDSANINAPNAQGVYLGGYGDYNKNILIENVNITNSGATAIFKGGEAALEHITIRNTQITNPQGNGIYLTNHIYWHQLIDVIIDGVTITGAQNDGIYINMESRDDSYDVTINNTTVNGSTGNGATILARRNINITNNNHSFKNNTGWGLYLIGYNNPTLNLNNNTIENNGNGLWLQAINGGNFQDNQLINNTGDDLYATGDTSNTFTRLLVGLAHPTLMTFDYVNGIIMNGVENAPTDPAGWLNIGKYVDLMSQGSTVVNHLWVYYNPADVVGKNEAGLKICHYTGGAWSELPQPNGVNTNERYVYADGINSFSTFAPLAEKLSTTLELPDVTGYRNEQKEISATLKDANGNGVANQEVKFFIDSIEVGHDTTDGSGVASILHDLTEVAGTHTLTATFAGDDTYKSSANNTATLTVNKRPTTLTVNNTSGVNGQDVILAARLTSEDIAVSGVTITFTIGGNTYTETTGTDGWANKTYTITQTPGNYNIGAEFTETDYFLGSTGTGTLTVNKKITTLTVTDVTVQKGKNVDLTATLLDNNGQPINNKQVNFQVNGADAGNANTVNGVATVNYLANLVGGNYVIQADFTGDADYLASTGTGNLKVPQSSLYIHTTASNTNPTLGEIITITFKLGNNGPNNASNVTFTLQIPEGMEFINASTDQGDYTYNDTTRTITWNLGDVKVGDPNLWAKVRVVSIGSFILRPFLSTDTYDPTLNNDIQPITINVQAASQESQAEVNAQTQTIGMQTTGTPIGLLLLAVLMVLGGIITPKRKK</sequence>
<dbReference type="AlphaFoldDB" id="A0A090JW16"/>
<dbReference type="InterPro" id="IPR032109">
    <property type="entry name" value="Big_3_5"/>
</dbReference>
<reference evidence="4" key="1">
    <citation type="submission" date="2014-08" db="EMBL/GenBank/DDBJ databases">
        <authorList>
            <person name="Wibberg D."/>
        </authorList>
    </citation>
    <scope>NUCLEOTIDE SEQUENCE</scope>
</reference>
<name>A0A090JW16_METFO</name>
<dbReference type="SUPFAM" id="SSF49373">
    <property type="entry name" value="Invasin/intimin cell-adhesion fragments"/>
    <property type="match status" value="2"/>
</dbReference>
<dbReference type="SMART" id="SM00710">
    <property type="entry name" value="PbH1"/>
    <property type="match status" value="9"/>
</dbReference>
<feature type="domain" description="Big-1" evidence="3">
    <location>
        <begin position="507"/>
        <end position="600"/>
    </location>
</feature>
<evidence type="ECO:0000256" key="1">
    <source>
        <dbReference type="ARBA" id="ARBA00010116"/>
    </source>
</evidence>
<evidence type="ECO:0000256" key="2">
    <source>
        <dbReference type="SAM" id="Phobius"/>
    </source>
</evidence>
<dbReference type="Pfam" id="PF13229">
    <property type="entry name" value="Beta_helix"/>
    <property type="match status" value="1"/>
</dbReference>